<name>A0A251VI30_HELAN</name>
<gene>
    <name evidence="3" type="ORF">HannXRQ_Chr02g0055401</name>
    <name evidence="2" type="ORF">HanXRQr2_Chr11g0502771</name>
</gene>
<feature type="signal peptide" evidence="1">
    <location>
        <begin position="1"/>
        <end position="25"/>
    </location>
</feature>
<reference evidence="3" key="2">
    <citation type="submission" date="2017-02" db="EMBL/GenBank/DDBJ databases">
        <title>Sunflower complete genome.</title>
        <authorList>
            <person name="Langlade N."/>
            <person name="Munos S."/>
        </authorList>
    </citation>
    <scope>NUCLEOTIDE SEQUENCE [LARGE SCALE GENOMIC DNA]</scope>
    <source>
        <tissue evidence="3">Leaves</tissue>
    </source>
</reference>
<evidence type="ECO:0000256" key="1">
    <source>
        <dbReference type="SAM" id="SignalP"/>
    </source>
</evidence>
<dbReference type="FunCoup" id="A0A251VI30">
    <property type="interactions" value="958"/>
</dbReference>
<sequence>MASGTPKSPAVLFILLITILPSSTSLPIPIPNPITFHSLFSLSHSLLTRVATLRAARGDISGSIRARTLAHNIKKHSRGFSFYGVVWSVGSDYLKNYAWRDVKTASFEMVGAVSDMNELVKGLGELVSLESKVDRVEWVRRNYETLLKVSKSLVNRLLRVFSQPGPLKDAVEMVRTEIVDGGLLQDCLELGSNDLKGVIQTLKDLTSQYTTSNSSKTEEL</sequence>
<dbReference type="OMA" id="MGWIRRE"/>
<dbReference type="Gramene" id="mRNA:HanXRQr2_Chr11g0502771">
    <property type="protein sequence ID" value="mRNA:HanXRQr2_Chr11g0502771"/>
    <property type="gene ID" value="HanXRQr2_Chr11g0502771"/>
</dbReference>
<evidence type="ECO:0000313" key="4">
    <source>
        <dbReference type="Proteomes" id="UP000215914"/>
    </source>
</evidence>
<reference evidence="2 4" key="1">
    <citation type="journal article" date="2017" name="Nature">
        <title>The sunflower genome provides insights into oil metabolism, flowering and Asterid evolution.</title>
        <authorList>
            <person name="Badouin H."/>
            <person name="Gouzy J."/>
            <person name="Grassa C.J."/>
            <person name="Murat F."/>
            <person name="Staton S.E."/>
            <person name="Cottret L."/>
            <person name="Lelandais-Briere C."/>
            <person name="Owens G.L."/>
            <person name="Carrere S."/>
            <person name="Mayjonade B."/>
            <person name="Legrand L."/>
            <person name="Gill N."/>
            <person name="Kane N.C."/>
            <person name="Bowers J.E."/>
            <person name="Hubner S."/>
            <person name="Bellec A."/>
            <person name="Berard A."/>
            <person name="Berges H."/>
            <person name="Blanchet N."/>
            <person name="Boniface M.C."/>
            <person name="Brunel D."/>
            <person name="Catrice O."/>
            <person name="Chaidir N."/>
            <person name="Claudel C."/>
            <person name="Donnadieu C."/>
            <person name="Faraut T."/>
            <person name="Fievet G."/>
            <person name="Helmstetter N."/>
            <person name="King M."/>
            <person name="Knapp S.J."/>
            <person name="Lai Z."/>
            <person name="Le Paslier M.C."/>
            <person name="Lippi Y."/>
            <person name="Lorenzon L."/>
            <person name="Mandel J.R."/>
            <person name="Marage G."/>
            <person name="Marchand G."/>
            <person name="Marquand E."/>
            <person name="Bret-Mestries E."/>
            <person name="Morien E."/>
            <person name="Nambeesan S."/>
            <person name="Nguyen T."/>
            <person name="Pegot-Espagnet P."/>
            <person name="Pouilly N."/>
            <person name="Raftis F."/>
            <person name="Sallet E."/>
            <person name="Schiex T."/>
            <person name="Thomas J."/>
            <person name="Vandecasteele C."/>
            <person name="Vares D."/>
            <person name="Vear F."/>
            <person name="Vautrin S."/>
            <person name="Crespi M."/>
            <person name="Mangin B."/>
            <person name="Burke J.M."/>
            <person name="Salse J."/>
            <person name="Munos S."/>
            <person name="Vincourt P."/>
            <person name="Rieseberg L.H."/>
            <person name="Langlade N.B."/>
        </authorList>
    </citation>
    <scope>NUCLEOTIDE SEQUENCE [LARGE SCALE GENOMIC DNA]</scope>
    <source>
        <strain evidence="4">cv. SF193</strain>
        <tissue evidence="2">Leaves</tissue>
    </source>
</reference>
<dbReference type="OrthoDB" id="641593at2759"/>
<dbReference type="InParanoid" id="A0A251VI30"/>
<dbReference type="Proteomes" id="UP000215914">
    <property type="component" value="Chromosome 2"/>
</dbReference>
<protein>
    <submittedName>
        <fullName evidence="3">Uncharacterized protein</fullName>
    </submittedName>
</protein>
<accession>A0A251VI30</accession>
<dbReference type="EMBL" id="MNCJ02000326">
    <property type="protein sequence ID" value="KAF5782997.1"/>
    <property type="molecule type" value="Genomic_DNA"/>
</dbReference>
<evidence type="ECO:0000313" key="2">
    <source>
        <dbReference type="EMBL" id="KAF5782997.1"/>
    </source>
</evidence>
<dbReference type="EMBL" id="CM007891">
    <property type="protein sequence ID" value="OTG35308.1"/>
    <property type="molecule type" value="Genomic_DNA"/>
</dbReference>
<dbReference type="AlphaFoldDB" id="A0A251VI30"/>
<proteinExistence type="predicted"/>
<reference evidence="2" key="3">
    <citation type="submission" date="2020-06" db="EMBL/GenBank/DDBJ databases">
        <title>Helianthus annuus Genome sequencing and assembly Release 2.</title>
        <authorList>
            <person name="Gouzy J."/>
            <person name="Langlade N."/>
            <person name="Munos S."/>
        </authorList>
    </citation>
    <scope>NUCLEOTIDE SEQUENCE</scope>
    <source>
        <tissue evidence="2">Leaves</tissue>
    </source>
</reference>
<feature type="chain" id="PRO_5012445428" evidence="1">
    <location>
        <begin position="26"/>
        <end position="220"/>
    </location>
</feature>
<keyword evidence="4" id="KW-1185">Reference proteome</keyword>
<organism evidence="3 4">
    <name type="scientific">Helianthus annuus</name>
    <name type="common">Common sunflower</name>
    <dbReference type="NCBI Taxonomy" id="4232"/>
    <lineage>
        <taxon>Eukaryota</taxon>
        <taxon>Viridiplantae</taxon>
        <taxon>Streptophyta</taxon>
        <taxon>Embryophyta</taxon>
        <taxon>Tracheophyta</taxon>
        <taxon>Spermatophyta</taxon>
        <taxon>Magnoliopsida</taxon>
        <taxon>eudicotyledons</taxon>
        <taxon>Gunneridae</taxon>
        <taxon>Pentapetalae</taxon>
        <taxon>asterids</taxon>
        <taxon>campanulids</taxon>
        <taxon>Asterales</taxon>
        <taxon>Asteraceae</taxon>
        <taxon>Asteroideae</taxon>
        <taxon>Heliantheae alliance</taxon>
        <taxon>Heliantheae</taxon>
        <taxon>Helianthus</taxon>
    </lineage>
</organism>
<dbReference type="PANTHER" id="PTHR36806">
    <property type="entry name" value="ADENINE PHOSPHORIBOSYLTRANSFERASE"/>
    <property type="match status" value="1"/>
</dbReference>
<keyword evidence="1" id="KW-0732">Signal</keyword>
<evidence type="ECO:0000313" key="3">
    <source>
        <dbReference type="EMBL" id="OTG35308.1"/>
    </source>
</evidence>